<dbReference type="InParanoid" id="T1IDX7"/>
<evidence type="ECO:0000313" key="3">
    <source>
        <dbReference type="Proteomes" id="UP000015103"/>
    </source>
</evidence>
<dbReference type="EMBL" id="ACPB03002172">
    <property type="status" value="NOT_ANNOTATED_CDS"/>
    <property type="molecule type" value="Genomic_DNA"/>
</dbReference>
<dbReference type="AlphaFoldDB" id="T1IDX7"/>
<dbReference type="PANTHER" id="PTHR24271">
    <property type="entry name" value="KALLIKREIN-RELATED"/>
    <property type="match status" value="1"/>
</dbReference>
<dbReference type="FunFam" id="2.40.10.10:FF:000068">
    <property type="entry name" value="transmembrane protease serine 2"/>
    <property type="match status" value="1"/>
</dbReference>
<dbReference type="GO" id="GO:0006508">
    <property type="term" value="P:proteolysis"/>
    <property type="evidence" value="ECO:0007669"/>
    <property type="project" value="InterPro"/>
</dbReference>
<dbReference type="VEuPathDB" id="VectorBase:RPRC014497"/>
<dbReference type="GO" id="GO:0004252">
    <property type="term" value="F:serine-type endopeptidase activity"/>
    <property type="evidence" value="ECO:0007669"/>
    <property type="project" value="InterPro"/>
</dbReference>
<name>T1IDX7_RHOPR</name>
<dbReference type="Pfam" id="PF00089">
    <property type="entry name" value="Trypsin"/>
    <property type="match status" value="1"/>
</dbReference>
<dbReference type="InterPro" id="IPR001254">
    <property type="entry name" value="Trypsin_dom"/>
</dbReference>
<dbReference type="InterPro" id="IPR001314">
    <property type="entry name" value="Peptidase_S1A"/>
</dbReference>
<evidence type="ECO:0000256" key="1">
    <source>
        <dbReference type="ARBA" id="ARBA00023157"/>
    </source>
</evidence>
<dbReference type="HOGENOM" id="CLU_925339_0_0_1"/>
<dbReference type="Proteomes" id="UP000015103">
    <property type="component" value="Unassembled WGS sequence"/>
</dbReference>
<proteinExistence type="predicted"/>
<dbReference type="Gene3D" id="2.40.10.10">
    <property type="entry name" value="Trypsin-like serine proteases"/>
    <property type="match status" value="2"/>
</dbReference>
<dbReference type="InterPro" id="IPR009003">
    <property type="entry name" value="Peptidase_S1_PA"/>
</dbReference>
<dbReference type="SMART" id="SM00020">
    <property type="entry name" value="Tryp_SPc"/>
    <property type="match status" value="1"/>
</dbReference>
<evidence type="ECO:0000313" key="2">
    <source>
        <dbReference type="EnsemblMetazoa" id="RPRC014497-PA"/>
    </source>
</evidence>
<dbReference type="InterPro" id="IPR043504">
    <property type="entry name" value="Peptidase_S1_PA_chymotrypsin"/>
</dbReference>
<protein>
    <submittedName>
        <fullName evidence="2">Peptidase S1 domain-containing protein</fullName>
    </submittedName>
</protein>
<dbReference type="OMA" id="YHEHINI"/>
<dbReference type="SUPFAM" id="SSF50494">
    <property type="entry name" value="Trypsin-like serine proteases"/>
    <property type="match status" value="1"/>
</dbReference>
<keyword evidence="3" id="KW-1185">Reference proteome</keyword>
<dbReference type="PRINTS" id="PR00722">
    <property type="entry name" value="CHYMOTRYPSIN"/>
</dbReference>
<keyword evidence="1" id="KW-1015">Disulfide bond</keyword>
<reference evidence="2" key="1">
    <citation type="submission" date="2015-05" db="UniProtKB">
        <authorList>
            <consortium name="EnsemblMetazoa"/>
        </authorList>
    </citation>
    <scope>IDENTIFICATION</scope>
</reference>
<dbReference type="PANTHER" id="PTHR24271:SF50">
    <property type="match status" value="1"/>
</dbReference>
<dbReference type="FunCoup" id="T1IDX7">
    <property type="interactions" value="29"/>
</dbReference>
<dbReference type="PROSITE" id="PS50240">
    <property type="entry name" value="TRYPSIN_DOM"/>
    <property type="match status" value="1"/>
</dbReference>
<organism evidence="2 3">
    <name type="scientific">Rhodnius prolixus</name>
    <name type="common">Triatomid bug</name>
    <dbReference type="NCBI Taxonomy" id="13249"/>
    <lineage>
        <taxon>Eukaryota</taxon>
        <taxon>Metazoa</taxon>
        <taxon>Ecdysozoa</taxon>
        <taxon>Arthropoda</taxon>
        <taxon>Hexapoda</taxon>
        <taxon>Insecta</taxon>
        <taxon>Pterygota</taxon>
        <taxon>Neoptera</taxon>
        <taxon>Paraneoptera</taxon>
        <taxon>Hemiptera</taxon>
        <taxon>Heteroptera</taxon>
        <taxon>Panheteroptera</taxon>
        <taxon>Cimicomorpha</taxon>
        <taxon>Reduviidae</taxon>
        <taxon>Triatominae</taxon>
        <taxon>Rhodnius</taxon>
    </lineage>
</organism>
<accession>T1IDX7</accession>
<sequence>MYISITEAPFVLAVVQDTHDGPNIDCMAILVHRRWALTSSKCFAKPDNKVIAYGISDIKQFSKNQTLPIEEIIYHPGYHEHININDIAIVKFKTPVEFNETVKNIEIEETTWPQDDRTLNRECISYRFGQTRRKLSAKKVRAKHGKSGCYCYPYIRNICLQSIAGDSICYDDFGGPLICDGKLVGIANTIVHLETCVGVDTSPSCGDQGVMSMYTFICPYLQWVKWYVRKTPAPPASCDASRNAETLPFLETT</sequence>
<dbReference type="EnsemblMetazoa" id="RPRC014497-RA">
    <property type="protein sequence ID" value="RPRC014497-PA"/>
    <property type="gene ID" value="RPRC014497"/>
</dbReference>